<proteinExistence type="predicted"/>
<sequence length="426" mass="47017">MGQKHIEFHCSICLGWKGRLSVQVLRCGHIYCVGCMAQLTAHGPRRCPTCRTGFNPREASTLYCEVRDIRTRKLLKARKALELPPADSVDLQSSSRAGTPSQYADDDDEDKGYPDTVHTQAARVVSRLEEIGRSVTAERMKRAGKEVKGVADAIGLIPGDNVQRLLKELAIFLMSVAAPLFAEAAAKQELKDAEMRKLTMELLNAKRSIKRTKESKDSAENLLEKALATTATTAEENIKLKSTVEGLKQTAAATSQDLKQLAGVIETKKRLEAANQARARKAERMEKEIDSLRMQLDDARQQLREQQTQLARQASPSPDLIIASEQGLDYDLEQIADVDNVSLLRSSTSKQSISSKLPLSTPSTSSTTITPGSRPTFGSDWNIKRPPSAKRKRPNDQAALPLKFKPDGRPNGALYLGPRTKLNRFN</sequence>
<dbReference type="Proteomes" id="UP001055072">
    <property type="component" value="Unassembled WGS sequence"/>
</dbReference>
<name>A0ACB8UB76_9APHY</name>
<comment type="caution">
    <text evidence="1">The sequence shown here is derived from an EMBL/GenBank/DDBJ whole genome shotgun (WGS) entry which is preliminary data.</text>
</comment>
<evidence type="ECO:0000313" key="2">
    <source>
        <dbReference type="Proteomes" id="UP001055072"/>
    </source>
</evidence>
<reference evidence="1" key="1">
    <citation type="journal article" date="2021" name="Environ. Microbiol.">
        <title>Gene family expansions and transcriptome signatures uncover fungal adaptations to wood decay.</title>
        <authorList>
            <person name="Hage H."/>
            <person name="Miyauchi S."/>
            <person name="Viragh M."/>
            <person name="Drula E."/>
            <person name="Min B."/>
            <person name="Chaduli D."/>
            <person name="Navarro D."/>
            <person name="Favel A."/>
            <person name="Norest M."/>
            <person name="Lesage-Meessen L."/>
            <person name="Balint B."/>
            <person name="Merenyi Z."/>
            <person name="de Eugenio L."/>
            <person name="Morin E."/>
            <person name="Martinez A.T."/>
            <person name="Baldrian P."/>
            <person name="Stursova M."/>
            <person name="Martinez M.J."/>
            <person name="Novotny C."/>
            <person name="Magnuson J.K."/>
            <person name="Spatafora J.W."/>
            <person name="Maurice S."/>
            <person name="Pangilinan J."/>
            <person name="Andreopoulos W."/>
            <person name="LaButti K."/>
            <person name="Hundley H."/>
            <person name="Na H."/>
            <person name="Kuo A."/>
            <person name="Barry K."/>
            <person name="Lipzen A."/>
            <person name="Henrissat B."/>
            <person name="Riley R."/>
            <person name="Ahrendt S."/>
            <person name="Nagy L.G."/>
            <person name="Grigoriev I.V."/>
            <person name="Martin F."/>
            <person name="Rosso M.N."/>
        </authorList>
    </citation>
    <scope>NUCLEOTIDE SEQUENCE</scope>
    <source>
        <strain evidence="1">CBS 384.51</strain>
    </source>
</reference>
<accession>A0ACB8UB76</accession>
<organism evidence="1 2">
    <name type="scientific">Irpex rosettiformis</name>
    <dbReference type="NCBI Taxonomy" id="378272"/>
    <lineage>
        <taxon>Eukaryota</taxon>
        <taxon>Fungi</taxon>
        <taxon>Dikarya</taxon>
        <taxon>Basidiomycota</taxon>
        <taxon>Agaricomycotina</taxon>
        <taxon>Agaricomycetes</taxon>
        <taxon>Polyporales</taxon>
        <taxon>Irpicaceae</taxon>
        <taxon>Irpex</taxon>
    </lineage>
</organism>
<dbReference type="EMBL" id="MU274905">
    <property type="protein sequence ID" value="KAI0091588.1"/>
    <property type="molecule type" value="Genomic_DNA"/>
</dbReference>
<evidence type="ECO:0000313" key="1">
    <source>
        <dbReference type="EMBL" id="KAI0091588.1"/>
    </source>
</evidence>
<keyword evidence="2" id="KW-1185">Reference proteome</keyword>
<gene>
    <name evidence="1" type="ORF">BDY19DRAFT_634658</name>
</gene>
<protein>
    <submittedName>
        <fullName evidence="1">Uncharacterized protein</fullName>
    </submittedName>
</protein>